<gene>
    <name evidence="1" type="ORF">DHETER_LOCUS6283</name>
</gene>
<keyword evidence="2" id="KW-1185">Reference proteome</keyword>
<comment type="caution">
    <text evidence="1">The sequence shown here is derived from an EMBL/GenBank/DDBJ whole genome shotgun (WGS) entry which is preliminary data.</text>
</comment>
<accession>A0ACA9MDJ6</accession>
<protein>
    <submittedName>
        <fullName evidence="1">10749_t:CDS:1</fullName>
    </submittedName>
</protein>
<feature type="non-terminal residue" evidence="1">
    <location>
        <position position="1"/>
    </location>
</feature>
<organism evidence="1 2">
    <name type="scientific">Dentiscutata heterogama</name>
    <dbReference type="NCBI Taxonomy" id="1316150"/>
    <lineage>
        <taxon>Eukaryota</taxon>
        <taxon>Fungi</taxon>
        <taxon>Fungi incertae sedis</taxon>
        <taxon>Mucoromycota</taxon>
        <taxon>Glomeromycotina</taxon>
        <taxon>Glomeromycetes</taxon>
        <taxon>Diversisporales</taxon>
        <taxon>Gigasporaceae</taxon>
        <taxon>Dentiscutata</taxon>
    </lineage>
</organism>
<evidence type="ECO:0000313" key="2">
    <source>
        <dbReference type="Proteomes" id="UP000789702"/>
    </source>
</evidence>
<reference evidence="1" key="1">
    <citation type="submission" date="2021-06" db="EMBL/GenBank/DDBJ databases">
        <authorList>
            <person name="Kallberg Y."/>
            <person name="Tangrot J."/>
            <person name="Rosling A."/>
        </authorList>
    </citation>
    <scope>NUCLEOTIDE SEQUENCE</scope>
    <source>
        <strain evidence="1">IL203A</strain>
    </source>
</reference>
<sequence length="477" mass="53482">GFISSPSTSESAIDKLTEAVNKMLNQLQERRPPTSRNSNRVVCYKCRKAGHISQNCCTPIIPNPPPNTPQNYTPGAMYNPGQNQVPATYSYPNVVIQNHSAPVGPNIVSNNNPNVNSGLSKVTETQQQEALQTLLAMAASLALTNNQGSTDNQKNSNNQPTYISIPVEDIPLFTVGSHESKKSSSIVRPSKRPREEVGDLELAEEETLEQLIEKEGNKNKLNKEKVADVPPKDYSSDSSESQNTTGSPPSKITNNAISSTDDLGNNSVLQKNIIINPDDIRIQTLNQKNNNNRVNSSPSSRLDSAFLPNFNNPDTFISKTQNFYSTNTFQVTNANKLVFSFINAPNDNPPLIFLEYDSDESHDSNFEWYGTAWENKDLEYQFGINDSDADDIIDESRRQLKLTRNAYLQEENVKRDVRNYVTAGIMIGEQVEEIKNMFDYYYEGDCKKKNTYQIGDLSEAYNKQLRELLHQNSKLFV</sequence>
<evidence type="ECO:0000313" key="1">
    <source>
        <dbReference type="EMBL" id="CAG8576389.1"/>
    </source>
</evidence>
<name>A0ACA9MDJ6_9GLOM</name>
<dbReference type="Proteomes" id="UP000789702">
    <property type="component" value="Unassembled WGS sequence"/>
</dbReference>
<proteinExistence type="predicted"/>
<dbReference type="EMBL" id="CAJVPU010007748">
    <property type="protein sequence ID" value="CAG8576389.1"/>
    <property type="molecule type" value="Genomic_DNA"/>
</dbReference>